<evidence type="ECO:0000256" key="4">
    <source>
        <dbReference type="ARBA" id="ARBA00022833"/>
    </source>
</evidence>
<dbReference type="SUPFAM" id="SSF51338">
    <property type="entry name" value="Composite domain of metallo-dependent hydrolases"/>
    <property type="match status" value="1"/>
</dbReference>
<comment type="cofactor">
    <cofactor evidence="1">
        <name>Zn(2+)</name>
        <dbReference type="ChEBI" id="CHEBI:29105"/>
    </cofactor>
</comment>
<evidence type="ECO:0000259" key="5">
    <source>
        <dbReference type="Pfam" id="PF01979"/>
    </source>
</evidence>
<organism evidence="6 7">
    <name type="scientific">Acidihalobacter ferrooxydans</name>
    <dbReference type="NCBI Taxonomy" id="1765967"/>
    <lineage>
        <taxon>Bacteria</taxon>
        <taxon>Pseudomonadati</taxon>
        <taxon>Pseudomonadota</taxon>
        <taxon>Gammaproteobacteria</taxon>
        <taxon>Chromatiales</taxon>
        <taxon>Ectothiorhodospiraceae</taxon>
        <taxon>Acidihalobacter</taxon>
    </lineage>
</organism>
<dbReference type="InterPro" id="IPR011059">
    <property type="entry name" value="Metal-dep_hydrolase_composite"/>
</dbReference>
<evidence type="ECO:0000313" key="6">
    <source>
        <dbReference type="EMBL" id="APZ41844.1"/>
    </source>
</evidence>
<dbReference type="InterPro" id="IPR051607">
    <property type="entry name" value="Metallo-dep_hydrolases"/>
</dbReference>
<dbReference type="Gene3D" id="3.20.20.140">
    <property type="entry name" value="Metal-dependent hydrolases"/>
    <property type="match status" value="1"/>
</dbReference>
<dbReference type="PANTHER" id="PTHR11271:SF6">
    <property type="entry name" value="GUANINE DEAMINASE"/>
    <property type="match status" value="1"/>
</dbReference>
<sequence>MSAATVYRATILNPQGPERMAVYADGALRVREGRIEAVGAFDALSPPRAGDTLVELDGVLVPGFYDVHIHWVQHRVRGRFAAELMPWLREYIWPEEARYGDAGFAAAAARTFFADTVRAGTVAGLCYSSPHPEAVRVAVAAAQGDWLIGDAVMPEYAPAELRAASIHTVDELDPLARELGPARYAITPRFALNCPAPLLAALGAYAQAHGHFVQTHLSESPQEIREVAAAFPEAEDYTDVYDRAGLLGPRSVLGHCIHLAPREWRVLAARGCRVAHCPSSNEALDSGRMPLERVREHGVHWALASDVGAGPSHAMLHVMQRFLAQHRAAGVPVTGVEALYRATLAGAECMGRAAQGGNFEPDKRADFVLLPRPGGTPDAEGWLADWTRGTQLELESRPLGTCLAGQWRAVG</sequence>
<dbReference type="Proteomes" id="UP000243807">
    <property type="component" value="Chromosome"/>
</dbReference>
<dbReference type="EMBL" id="CP019434">
    <property type="protein sequence ID" value="APZ41844.1"/>
    <property type="molecule type" value="Genomic_DNA"/>
</dbReference>
<name>A0A1P8UDI2_9GAMM</name>
<dbReference type="Gene3D" id="2.30.40.10">
    <property type="entry name" value="Urease, subunit C, domain 1"/>
    <property type="match status" value="1"/>
</dbReference>
<keyword evidence="2" id="KW-0479">Metal-binding</keyword>
<gene>
    <name evidence="6" type="ORF">BW247_00980</name>
</gene>
<dbReference type="Pfam" id="PF01979">
    <property type="entry name" value="Amidohydro_1"/>
    <property type="match status" value="1"/>
</dbReference>
<accession>A0A1P8UDI2</accession>
<evidence type="ECO:0000256" key="1">
    <source>
        <dbReference type="ARBA" id="ARBA00001947"/>
    </source>
</evidence>
<keyword evidence="4" id="KW-0862">Zinc</keyword>
<dbReference type="SUPFAM" id="SSF51556">
    <property type="entry name" value="Metallo-dependent hydrolases"/>
    <property type="match status" value="1"/>
</dbReference>
<dbReference type="STRING" id="1765967.BW247_00980"/>
<evidence type="ECO:0000256" key="2">
    <source>
        <dbReference type="ARBA" id="ARBA00022723"/>
    </source>
</evidence>
<dbReference type="GO" id="GO:0008270">
    <property type="term" value="F:zinc ion binding"/>
    <property type="evidence" value="ECO:0007669"/>
    <property type="project" value="TreeGrafter"/>
</dbReference>
<protein>
    <submittedName>
        <fullName evidence="6">Guanine deaminase</fullName>
    </submittedName>
</protein>
<dbReference type="GO" id="GO:0005829">
    <property type="term" value="C:cytosol"/>
    <property type="evidence" value="ECO:0007669"/>
    <property type="project" value="TreeGrafter"/>
</dbReference>
<dbReference type="PANTHER" id="PTHR11271">
    <property type="entry name" value="GUANINE DEAMINASE"/>
    <property type="match status" value="1"/>
</dbReference>
<evidence type="ECO:0000313" key="7">
    <source>
        <dbReference type="Proteomes" id="UP000243807"/>
    </source>
</evidence>
<dbReference type="KEGG" id="afy:BW247_00980"/>
<dbReference type="OrthoDB" id="9787621at2"/>
<keyword evidence="7" id="KW-1185">Reference proteome</keyword>
<evidence type="ECO:0000256" key="3">
    <source>
        <dbReference type="ARBA" id="ARBA00022801"/>
    </source>
</evidence>
<feature type="domain" description="Amidohydrolase-related" evidence="5">
    <location>
        <begin position="59"/>
        <end position="370"/>
    </location>
</feature>
<dbReference type="AlphaFoldDB" id="A0A1P8UDI2"/>
<dbReference type="InterPro" id="IPR006680">
    <property type="entry name" value="Amidohydro-rel"/>
</dbReference>
<dbReference type="RefSeq" id="WP_076835191.1">
    <property type="nucleotide sequence ID" value="NZ_CP019434.1"/>
</dbReference>
<dbReference type="GO" id="GO:0046098">
    <property type="term" value="P:guanine metabolic process"/>
    <property type="evidence" value="ECO:0007669"/>
    <property type="project" value="TreeGrafter"/>
</dbReference>
<dbReference type="GO" id="GO:0008892">
    <property type="term" value="F:guanine deaminase activity"/>
    <property type="evidence" value="ECO:0007669"/>
    <property type="project" value="TreeGrafter"/>
</dbReference>
<proteinExistence type="predicted"/>
<keyword evidence="3" id="KW-0378">Hydrolase</keyword>
<reference evidence="6 7" key="1">
    <citation type="submission" date="2017-01" db="EMBL/GenBank/DDBJ databases">
        <title>Draft sequence of Acidihalobacter ferrooxidans strain DSM 14175 (strain V8).</title>
        <authorList>
            <person name="Khaleque H.N."/>
            <person name="Ramsay J.P."/>
            <person name="Murphy R.J.T."/>
            <person name="Kaksonen A.H."/>
            <person name="Boxall N.J."/>
            <person name="Watkin E.L.J."/>
        </authorList>
    </citation>
    <scope>NUCLEOTIDE SEQUENCE [LARGE SCALE GENOMIC DNA]</scope>
    <source>
        <strain evidence="6 7">V8</strain>
    </source>
</reference>
<dbReference type="InterPro" id="IPR032466">
    <property type="entry name" value="Metal_Hydrolase"/>
</dbReference>